<accession>A0ABD3NPF4</accession>
<feature type="domain" description="TFIIS-type" evidence="5">
    <location>
        <begin position="130"/>
        <end position="166"/>
    </location>
</feature>
<feature type="compositionally biased region" description="Acidic residues" evidence="4">
    <location>
        <begin position="28"/>
        <end position="44"/>
    </location>
</feature>
<evidence type="ECO:0000256" key="4">
    <source>
        <dbReference type="SAM" id="MobiDB-lite"/>
    </source>
</evidence>
<keyword evidence="2" id="KW-0863">Zinc-finger</keyword>
<dbReference type="GO" id="GO:0008270">
    <property type="term" value="F:zinc ion binding"/>
    <property type="evidence" value="ECO:0007669"/>
    <property type="project" value="UniProtKB-KW"/>
</dbReference>
<evidence type="ECO:0000256" key="1">
    <source>
        <dbReference type="ARBA" id="ARBA00022723"/>
    </source>
</evidence>
<name>A0ABD3NPF4_9STRA</name>
<comment type="caution">
    <text evidence="6">The sequence shown here is derived from an EMBL/GenBank/DDBJ whole genome shotgun (WGS) entry which is preliminary data.</text>
</comment>
<keyword evidence="1" id="KW-0479">Metal-binding</keyword>
<organism evidence="6 7">
    <name type="scientific">Stephanodiscus triporus</name>
    <dbReference type="NCBI Taxonomy" id="2934178"/>
    <lineage>
        <taxon>Eukaryota</taxon>
        <taxon>Sar</taxon>
        <taxon>Stramenopiles</taxon>
        <taxon>Ochrophyta</taxon>
        <taxon>Bacillariophyta</taxon>
        <taxon>Coscinodiscophyceae</taxon>
        <taxon>Thalassiosirophycidae</taxon>
        <taxon>Stephanodiscales</taxon>
        <taxon>Stephanodiscaceae</taxon>
        <taxon>Stephanodiscus</taxon>
    </lineage>
</organism>
<dbReference type="InterPro" id="IPR034012">
    <property type="entry name" value="Zn_ribbon_RPB9_C"/>
</dbReference>
<dbReference type="Gene3D" id="2.20.25.10">
    <property type="match status" value="2"/>
</dbReference>
<dbReference type="InterPro" id="IPR012164">
    <property type="entry name" value="Rpa12/Rpb9/Rpc10/TFS"/>
</dbReference>
<reference evidence="6 7" key="1">
    <citation type="submission" date="2024-10" db="EMBL/GenBank/DDBJ databases">
        <title>Updated reference genomes for cyclostephanoid diatoms.</title>
        <authorList>
            <person name="Roberts W.R."/>
            <person name="Alverson A.J."/>
        </authorList>
    </citation>
    <scope>NUCLEOTIDE SEQUENCE [LARGE SCALE GENOMIC DNA]</scope>
    <source>
        <strain evidence="6 7">AJA276-08</strain>
    </source>
</reference>
<evidence type="ECO:0000256" key="2">
    <source>
        <dbReference type="ARBA" id="ARBA00022771"/>
    </source>
</evidence>
<dbReference type="PANTHER" id="PTHR11239">
    <property type="entry name" value="DNA-DIRECTED RNA POLYMERASE"/>
    <property type="match status" value="1"/>
</dbReference>
<dbReference type="CDD" id="cd10508">
    <property type="entry name" value="Zn-ribbon_RPB9"/>
    <property type="match status" value="1"/>
</dbReference>
<gene>
    <name evidence="6" type="ORF">ACHAW5_008353</name>
</gene>
<keyword evidence="3" id="KW-0862">Zinc</keyword>
<evidence type="ECO:0000259" key="5">
    <source>
        <dbReference type="Pfam" id="PF01096"/>
    </source>
</evidence>
<dbReference type="Pfam" id="PF01096">
    <property type="entry name" value="Zn_ribbon_TFIIS"/>
    <property type="match status" value="1"/>
</dbReference>
<protein>
    <recommendedName>
        <fullName evidence="5">TFIIS-type domain-containing protein</fullName>
    </recommendedName>
</protein>
<proteinExistence type="predicted"/>
<keyword evidence="7" id="KW-1185">Reference proteome</keyword>
<evidence type="ECO:0000313" key="6">
    <source>
        <dbReference type="EMBL" id="KAL3777950.1"/>
    </source>
</evidence>
<dbReference type="AlphaFoldDB" id="A0ABD3NPF4"/>
<sequence length="190" mass="20792">MSIEAFQGFPRDADPEETLESAAAGLFGDDDDDDGDVLGLDDGDGFDRRRAGDVDQERGLLMRFCPHDSSMLYPKRQLTYACRLCRYAERSAGSLVYRNVLKKEVGNVLHTVPSAVSDDPTLPRSQNAYCGKCGHNEGVFFQNDTSDAKNDTLVLIFVCCNCDYKWLVACRARAGGGGGDANLFGTTRVE</sequence>
<evidence type="ECO:0000256" key="3">
    <source>
        <dbReference type="ARBA" id="ARBA00022833"/>
    </source>
</evidence>
<evidence type="ECO:0000313" key="7">
    <source>
        <dbReference type="Proteomes" id="UP001530315"/>
    </source>
</evidence>
<dbReference type="SUPFAM" id="SSF57783">
    <property type="entry name" value="Zinc beta-ribbon"/>
    <property type="match status" value="2"/>
</dbReference>
<feature type="region of interest" description="Disordered" evidence="4">
    <location>
        <begin position="1"/>
        <end position="51"/>
    </location>
</feature>
<dbReference type="InterPro" id="IPR001222">
    <property type="entry name" value="Znf_TFIIS"/>
</dbReference>
<dbReference type="Proteomes" id="UP001530315">
    <property type="component" value="Unassembled WGS sequence"/>
</dbReference>
<dbReference type="PANTHER" id="PTHR11239:SF1">
    <property type="entry name" value="DNA-DIRECTED RNA POLYMERASE II SUBUNIT RPB9"/>
    <property type="match status" value="1"/>
</dbReference>
<dbReference type="EMBL" id="JALLAZ020001252">
    <property type="protein sequence ID" value="KAL3777950.1"/>
    <property type="molecule type" value="Genomic_DNA"/>
</dbReference>